<organism evidence="1 2">
    <name type="scientific">Ramlibacter humi</name>
    <dbReference type="NCBI Taxonomy" id="2530451"/>
    <lineage>
        <taxon>Bacteria</taxon>
        <taxon>Pseudomonadati</taxon>
        <taxon>Pseudomonadota</taxon>
        <taxon>Betaproteobacteria</taxon>
        <taxon>Burkholderiales</taxon>
        <taxon>Comamonadaceae</taxon>
        <taxon>Ramlibacter</taxon>
    </lineage>
</organism>
<accession>A0A4Z0BD64</accession>
<dbReference type="Proteomes" id="UP000297839">
    <property type="component" value="Unassembled WGS sequence"/>
</dbReference>
<sequence length="181" mass="18953">MNSSLEAPCRSLHCHCLNLVLARVTAFSWELYPQPARNSVLTIIEAMEDVCAASGPASAEQASRRMLGSIGSAAVGAFFEAAEPVAGFLVDVVRCGEHWTCMAALAVLKQLGVWSVSSPPLDRVRRTAEGVPLNVALLCVLEEAEPVFRAAALADASHAGLAAELLMLVGTAPEGKFAHAG</sequence>
<evidence type="ECO:0000313" key="2">
    <source>
        <dbReference type="Proteomes" id="UP000297839"/>
    </source>
</evidence>
<proteinExistence type="predicted"/>
<evidence type="ECO:0000313" key="1">
    <source>
        <dbReference type="EMBL" id="TFY96591.1"/>
    </source>
</evidence>
<dbReference type="AlphaFoldDB" id="A0A4Z0BD64"/>
<gene>
    <name evidence="1" type="ORF">EZ216_20270</name>
</gene>
<dbReference type="EMBL" id="SMLK01000011">
    <property type="protein sequence ID" value="TFY96591.1"/>
    <property type="molecule type" value="Genomic_DNA"/>
</dbReference>
<reference evidence="1 2" key="1">
    <citation type="submission" date="2019-03" db="EMBL/GenBank/DDBJ databases">
        <title>Ramlibacter sp. 18x22-1, whole genome shotgun sequence.</title>
        <authorList>
            <person name="Zhang X."/>
            <person name="Feng G."/>
            <person name="Zhu H."/>
        </authorList>
    </citation>
    <scope>NUCLEOTIDE SEQUENCE [LARGE SCALE GENOMIC DNA]</scope>
    <source>
        <strain evidence="1 2">18x22-1</strain>
    </source>
</reference>
<comment type="caution">
    <text evidence="1">The sequence shown here is derived from an EMBL/GenBank/DDBJ whole genome shotgun (WGS) entry which is preliminary data.</text>
</comment>
<keyword evidence="2" id="KW-1185">Reference proteome</keyword>
<protein>
    <submittedName>
        <fullName evidence="1">Uncharacterized protein</fullName>
    </submittedName>
</protein>
<dbReference type="RefSeq" id="WP_135251619.1">
    <property type="nucleotide sequence ID" value="NZ_SMLK01000011.1"/>
</dbReference>
<name>A0A4Z0BD64_9BURK</name>